<gene>
    <name evidence="1" type="ORF">M513_13482</name>
</gene>
<dbReference type="AlphaFoldDB" id="A0A085LKY9"/>
<sequence length="123" mass="13867">MVLSTFLPIWTSIQTGKRMKNSKVKKFNGKGNLLCCTAVDSQNNEYAKGSERAFKGIHKESNALEKKAFVDYLIHDIIMINRCRGYGPQLHAVDLHPQKYQENSLDEPVSDLLKKTVSIDAVV</sequence>
<name>A0A085LKY9_9BILA</name>
<evidence type="ECO:0000313" key="1">
    <source>
        <dbReference type="EMBL" id="KFD45635.1"/>
    </source>
</evidence>
<protein>
    <submittedName>
        <fullName evidence="1">Uncharacterized protein</fullName>
    </submittedName>
</protein>
<accession>A0A085LKY9</accession>
<organism evidence="1 2">
    <name type="scientific">Trichuris suis</name>
    <name type="common">pig whipworm</name>
    <dbReference type="NCBI Taxonomy" id="68888"/>
    <lineage>
        <taxon>Eukaryota</taxon>
        <taxon>Metazoa</taxon>
        <taxon>Ecdysozoa</taxon>
        <taxon>Nematoda</taxon>
        <taxon>Enoplea</taxon>
        <taxon>Dorylaimia</taxon>
        <taxon>Trichinellida</taxon>
        <taxon>Trichuridae</taxon>
        <taxon>Trichuris</taxon>
    </lineage>
</organism>
<reference evidence="1 2" key="1">
    <citation type="journal article" date="2014" name="Nat. Genet.">
        <title>Genome and transcriptome of the porcine whipworm Trichuris suis.</title>
        <authorList>
            <person name="Jex A.R."/>
            <person name="Nejsum P."/>
            <person name="Schwarz E.M."/>
            <person name="Hu L."/>
            <person name="Young N.D."/>
            <person name="Hall R.S."/>
            <person name="Korhonen P.K."/>
            <person name="Liao S."/>
            <person name="Thamsborg S."/>
            <person name="Xia J."/>
            <person name="Xu P."/>
            <person name="Wang S."/>
            <person name="Scheerlinck J.P."/>
            <person name="Hofmann A."/>
            <person name="Sternberg P.W."/>
            <person name="Wang J."/>
            <person name="Gasser R.B."/>
        </authorList>
    </citation>
    <scope>NUCLEOTIDE SEQUENCE [LARGE SCALE GENOMIC DNA]</scope>
    <source>
        <strain evidence="1">DCEP-RM93M</strain>
    </source>
</reference>
<proteinExistence type="predicted"/>
<dbReference type="Proteomes" id="UP000030764">
    <property type="component" value="Unassembled WGS sequence"/>
</dbReference>
<evidence type="ECO:0000313" key="2">
    <source>
        <dbReference type="Proteomes" id="UP000030764"/>
    </source>
</evidence>
<dbReference type="EMBL" id="KL363448">
    <property type="protein sequence ID" value="KFD45635.1"/>
    <property type="molecule type" value="Genomic_DNA"/>
</dbReference>
<keyword evidence="2" id="KW-1185">Reference proteome</keyword>